<dbReference type="AlphaFoldDB" id="A0A2I1RLA3"/>
<evidence type="ECO:0000313" key="8">
    <source>
        <dbReference type="EMBL" id="PKZ69903.1"/>
    </source>
</evidence>
<gene>
    <name evidence="8" type="ORF">CYJ96_00685</name>
</gene>
<evidence type="ECO:0000256" key="1">
    <source>
        <dbReference type="ARBA" id="ARBA00022649"/>
    </source>
</evidence>
<evidence type="ECO:0000259" key="7">
    <source>
        <dbReference type="PROSITE" id="PS52018"/>
    </source>
</evidence>
<dbReference type="GO" id="GO:0016757">
    <property type="term" value="F:glycosyltransferase activity"/>
    <property type="evidence" value="ECO:0007669"/>
    <property type="project" value="UniProtKB-UniRule"/>
</dbReference>
<feature type="binding site" evidence="6">
    <location>
        <begin position="90"/>
        <end position="92"/>
    </location>
    <ligand>
        <name>NAD(+)</name>
        <dbReference type="ChEBI" id="CHEBI:57540"/>
    </ligand>
</feature>
<proteinExistence type="inferred from homology"/>
<comment type="catalytic activity">
    <reaction evidence="6">
        <text>a thymidine in DNA + NAD(+) = an N-(ADP-alpha-D-ribosyl)-thymidine in DNA + nicotinamide + H(+)</text>
        <dbReference type="Rhea" id="RHEA:71651"/>
        <dbReference type="Rhea" id="RHEA-COMP:13556"/>
        <dbReference type="Rhea" id="RHEA-COMP:18051"/>
        <dbReference type="ChEBI" id="CHEBI:15378"/>
        <dbReference type="ChEBI" id="CHEBI:17154"/>
        <dbReference type="ChEBI" id="CHEBI:57540"/>
        <dbReference type="ChEBI" id="CHEBI:137386"/>
        <dbReference type="ChEBI" id="CHEBI:191199"/>
    </reaction>
</comment>
<feature type="active site" evidence="6">
    <location>
        <position position="229"/>
    </location>
</feature>
<dbReference type="Proteomes" id="UP000234914">
    <property type="component" value="Unassembled WGS sequence"/>
</dbReference>
<keyword evidence="4 6" id="KW-0548">Nucleotidyltransferase</keyword>
<feature type="domain" description="DarT" evidence="7">
    <location>
        <begin position="86"/>
        <end position="277"/>
    </location>
</feature>
<evidence type="ECO:0000256" key="3">
    <source>
        <dbReference type="ARBA" id="ARBA00022679"/>
    </source>
</evidence>
<comment type="caution">
    <text evidence="8">The sequence shown here is derived from an EMBL/GenBank/DDBJ whole genome shotgun (WGS) entry which is preliminary data.</text>
</comment>
<keyword evidence="2 6" id="KW-0328">Glycosyltransferase</keyword>
<comment type="caution">
    <text evidence="6">Lacks conserved residue(s) required for the propagation of feature annotation.</text>
</comment>
<evidence type="ECO:0000313" key="9">
    <source>
        <dbReference type="Proteomes" id="UP000234914"/>
    </source>
</evidence>
<dbReference type="GO" id="GO:0003677">
    <property type="term" value="F:DNA binding"/>
    <property type="evidence" value="ECO:0007669"/>
    <property type="project" value="UniProtKB-UniRule"/>
</dbReference>
<comment type="similarity">
    <text evidence="6">Belongs to the DarT ADP-ribosyltransferase family.</text>
</comment>
<feature type="binding site" evidence="6">
    <location>
        <position position="128"/>
    </location>
    <ligand>
        <name>NAD(+)</name>
        <dbReference type="ChEBI" id="CHEBI:57540"/>
    </ligand>
</feature>
<evidence type="ECO:0000256" key="6">
    <source>
        <dbReference type="PROSITE-ProRule" id="PRU01362"/>
    </source>
</evidence>
<dbReference type="EMBL" id="PKJS01000001">
    <property type="protein sequence ID" value="PKZ69903.1"/>
    <property type="molecule type" value="Genomic_DNA"/>
</dbReference>
<dbReference type="PROSITE" id="PS52018">
    <property type="entry name" value="DART"/>
    <property type="match status" value="1"/>
</dbReference>
<protein>
    <recommendedName>
        <fullName evidence="7">DarT domain-containing protein</fullName>
    </recommendedName>
</protein>
<keyword evidence="3 6" id="KW-0808">Transferase</keyword>
<evidence type="ECO:0000256" key="2">
    <source>
        <dbReference type="ARBA" id="ARBA00022676"/>
    </source>
</evidence>
<keyword evidence="1 6" id="KW-1277">Toxin-antitoxin system</keyword>
<dbReference type="RefSeq" id="WP_101963529.1">
    <property type="nucleotide sequence ID" value="NZ_PKJS01000001.1"/>
</dbReference>
<organism evidence="8 9">
    <name type="scientific">Faucicola osloensis</name>
    <name type="common">Moraxella osloensis</name>
    <dbReference type="NCBI Taxonomy" id="34062"/>
    <lineage>
        <taxon>Bacteria</taxon>
        <taxon>Pseudomonadati</taxon>
        <taxon>Pseudomonadota</taxon>
        <taxon>Gammaproteobacteria</taxon>
        <taxon>Moraxellales</taxon>
        <taxon>Moraxellaceae</taxon>
        <taxon>Faucicola</taxon>
    </lineage>
</organism>
<keyword evidence="5 6" id="KW-0238">DNA-binding</keyword>
<sequence length="282" mass="33869">MTFLSTTKIGENYGLTAKPYIFDYLLKENFIRKPYKKYELTLKGQQYGKVFTSSQGEQWIVWDEEKFSEILNILKLRILKDSKINFKLYHMTHFNNLKSIITNGFLSHNKMLSLSYIDISNQEVNNRRAHREPYFNHFIHDYVPFYYNVRNAMLYSTQQRFGQDVIIIEVDVNACFQKQTLFTDINAATEDAMFYNCLKEFLDKADWATINSWSWFEKELIVKQRMMSECLIFDRVNSRFIKNIYTQNQFMGKKVCDCLNELNFDIESVYFGEQHFFKNLMR</sequence>
<evidence type="ECO:0000256" key="5">
    <source>
        <dbReference type="ARBA" id="ARBA00023125"/>
    </source>
</evidence>
<reference evidence="8 9" key="1">
    <citation type="submission" date="2017-12" db="EMBL/GenBank/DDBJ databases">
        <title>Phylogenetic diversity of female urinary microbiome.</title>
        <authorList>
            <person name="Thomas-White K."/>
            <person name="Wolfe A.J."/>
        </authorList>
    </citation>
    <scope>NUCLEOTIDE SEQUENCE [LARGE SCALE GENOMIC DNA]</scope>
    <source>
        <strain evidence="8 9">UMB0416</strain>
    </source>
</reference>
<dbReference type="InterPro" id="IPR029494">
    <property type="entry name" value="DarT"/>
</dbReference>
<feature type="active site" description="Proton acceptor" evidence="6">
    <location>
        <position position="128"/>
    </location>
</feature>
<accession>A0A2I1RLA3</accession>
<dbReference type="GO" id="GO:0016779">
    <property type="term" value="F:nucleotidyltransferase activity"/>
    <property type="evidence" value="ECO:0007669"/>
    <property type="project" value="UniProtKB-UniRule"/>
</dbReference>
<dbReference type="Pfam" id="PF14487">
    <property type="entry name" value="DarT"/>
    <property type="match status" value="1"/>
</dbReference>
<evidence type="ECO:0000256" key="4">
    <source>
        <dbReference type="ARBA" id="ARBA00022695"/>
    </source>
</evidence>
<name>A0A2I1RLA3_FAUOS</name>